<dbReference type="InterPro" id="IPR029058">
    <property type="entry name" value="AB_hydrolase_fold"/>
</dbReference>
<reference evidence="2 3" key="1">
    <citation type="submission" date="2021-04" db="EMBL/GenBank/DDBJ databases">
        <authorList>
            <person name="Vanwijnsberghe S."/>
        </authorList>
    </citation>
    <scope>NUCLEOTIDE SEQUENCE [LARGE SCALE GENOMIC DNA]</scope>
    <source>
        <strain evidence="2 3">LMG 32171</strain>
    </source>
</reference>
<evidence type="ECO:0000259" key="1">
    <source>
        <dbReference type="Pfam" id="PF00561"/>
    </source>
</evidence>
<keyword evidence="2" id="KW-0560">Oxidoreductase</keyword>
<comment type="caution">
    <text evidence="2">The sequence shown here is derived from an EMBL/GenBank/DDBJ whole genome shotgun (WGS) entry which is preliminary data.</text>
</comment>
<feature type="domain" description="AB hydrolase-1" evidence="1">
    <location>
        <begin position="34"/>
        <end position="256"/>
    </location>
</feature>
<dbReference type="PRINTS" id="PR00111">
    <property type="entry name" value="ABHYDROLASE"/>
</dbReference>
<dbReference type="Pfam" id="PF00561">
    <property type="entry name" value="Abhydrolase_1"/>
    <property type="match status" value="1"/>
</dbReference>
<dbReference type="EC" id="1.11.1.10" evidence="2"/>
<dbReference type="InterPro" id="IPR000073">
    <property type="entry name" value="AB_hydrolase_1"/>
</dbReference>
<dbReference type="SUPFAM" id="SSF53474">
    <property type="entry name" value="alpha/beta-Hydrolases"/>
    <property type="match status" value="1"/>
</dbReference>
<dbReference type="EMBL" id="CAJQYY010000029">
    <property type="protein sequence ID" value="CAG4917368.1"/>
    <property type="molecule type" value="Genomic_DNA"/>
</dbReference>
<proteinExistence type="predicted"/>
<gene>
    <name evidence="2" type="primary">cpo_2</name>
    <name evidence="2" type="ORF">R54767_04399</name>
</gene>
<dbReference type="GO" id="GO:0016691">
    <property type="term" value="F:chloride peroxidase activity"/>
    <property type="evidence" value="ECO:0007669"/>
    <property type="project" value="UniProtKB-EC"/>
</dbReference>
<evidence type="ECO:0000313" key="2">
    <source>
        <dbReference type="EMBL" id="CAG4917368.1"/>
    </source>
</evidence>
<dbReference type="InterPro" id="IPR050471">
    <property type="entry name" value="AB_hydrolase"/>
</dbReference>
<accession>A0ABM8U8Y6</accession>
<organism evidence="2 3">
    <name type="scientific">Paraburkholderia gardini</name>
    <dbReference type="NCBI Taxonomy" id="2823469"/>
    <lineage>
        <taxon>Bacteria</taxon>
        <taxon>Pseudomonadati</taxon>
        <taxon>Pseudomonadota</taxon>
        <taxon>Betaproteobacteria</taxon>
        <taxon>Burkholderiales</taxon>
        <taxon>Burkholderiaceae</taxon>
        <taxon>Paraburkholderia</taxon>
    </lineage>
</organism>
<dbReference type="Gene3D" id="3.40.50.1820">
    <property type="entry name" value="alpha/beta hydrolase"/>
    <property type="match status" value="1"/>
</dbReference>
<evidence type="ECO:0000313" key="3">
    <source>
        <dbReference type="Proteomes" id="UP000789752"/>
    </source>
</evidence>
<name>A0ABM8U8Y6_9BURK</name>
<keyword evidence="2" id="KW-0575">Peroxidase</keyword>
<dbReference type="PANTHER" id="PTHR43433:SF3">
    <property type="entry name" value="NON-HEME CHLOROPEROXIDASE"/>
    <property type="match status" value="1"/>
</dbReference>
<keyword evidence="3" id="KW-1185">Reference proteome</keyword>
<sequence length="285" mass="31533">MTQHRTKEANAGSAYITVGDGTEIYYKDWGSGQPLVFHHGWPLSSDDWDAQLMFFLARGYRVIAHDRRGHGRSTQTVSGNDMDTYASDVAELVTALDLKDAVHIGHSTGGGEVIRYVARHANGRAVKAVIISAIPPTLMKSDRNPDGVPREAIDGIRDGTANHRSQFYQDITMPFYGYNRPGAVVSQGIRDNWWRQGMMGGIKAHYDCIQVFSETEFYDDLEMIDIPVLVMHGEDDQIAPFATTGAKSVKLLRRGELKSYPGLPHGMPTTHAEIINADILAFLKG</sequence>
<dbReference type="RefSeq" id="WP_228982233.1">
    <property type="nucleotide sequence ID" value="NZ_CAJQYY010000029.1"/>
</dbReference>
<dbReference type="PANTHER" id="PTHR43433">
    <property type="entry name" value="HYDROLASE, ALPHA/BETA FOLD FAMILY PROTEIN"/>
    <property type="match status" value="1"/>
</dbReference>
<dbReference type="Proteomes" id="UP000789752">
    <property type="component" value="Unassembled WGS sequence"/>
</dbReference>
<protein>
    <submittedName>
        <fullName evidence="2">Non-heme chloroperoxidase</fullName>
        <ecNumber evidence="2">1.11.1.10</ecNumber>
    </submittedName>
</protein>